<evidence type="ECO:0000256" key="1">
    <source>
        <dbReference type="SAM" id="MobiDB-lite"/>
    </source>
</evidence>
<organism evidence="2 3">
    <name type="scientific">Funneliformis geosporum</name>
    <dbReference type="NCBI Taxonomy" id="1117311"/>
    <lineage>
        <taxon>Eukaryota</taxon>
        <taxon>Fungi</taxon>
        <taxon>Fungi incertae sedis</taxon>
        <taxon>Mucoromycota</taxon>
        <taxon>Glomeromycotina</taxon>
        <taxon>Glomeromycetes</taxon>
        <taxon>Glomerales</taxon>
        <taxon>Glomeraceae</taxon>
        <taxon>Funneliformis</taxon>
    </lineage>
</organism>
<feature type="region of interest" description="Disordered" evidence="1">
    <location>
        <begin position="185"/>
        <end position="206"/>
    </location>
</feature>
<dbReference type="PANTHER" id="PTHR35385">
    <property type="entry name" value="PROTEIN B, PUTATIVE-RELATED-RELATED"/>
    <property type="match status" value="1"/>
</dbReference>
<dbReference type="OrthoDB" id="2367368at2759"/>
<dbReference type="Proteomes" id="UP001153678">
    <property type="component" value="Unassembled WGS sequence"/>
</dbReference>
<comment type="caution">
    <text evidence="2">The sequence shown here is derived from an EMBL/GenBank/DDBJ whole genome shotgun (WGS) entry which is preliminary data.</text>
</comment>
<keyword evidence="3" id="KW-1185">Reference proteome</keyword>
<name>A0A9W4SN67_9GLOM</name>
<protein>
    <submittedName>
        <fullName evidence="2">19322_t:CDS:1</fullName>
    </submittedName>
</protein>
<feature type="region of interest" description="Disordered" evidence="1">
    <location>
        <begin position="1"/>
        <end position="24"/>
    </location>
</feature>
<sequence>MEIQKRIQQRLKTRTDTTSRPTPRTYQQLPHFLQQVLPDNYTYIIKSYKELELENFPGAPTAAFDSTFYVNIASSEAIEEWRSAFHNKTGTIFRITRADKVKGIKVIYHKDFHCRHADIAAIKYMQKTYAQKAGQRRSRNTNCQCLAKIRLEKSRLQLSHPCEIHLVYNHNHPLETFNLAPATPATPIEVGSPGNDNSGKDTPQDFDFDSPIKCEVDILKGGDAEYCKGIIKFMASHKRARAHSLSHAASFLNQFSWPEPTNIQQDGHQIQNFGNPQFISYPYHHQQQFTSVPVQFSGIASEQFLPQQIASMNETNFDTDVRPSLKRAATDQPMARDIDPHTLLRKRRSTSAKMRQNDNIILNLSQHM</sequence>
<dbReference type="PANTHER" id="PTHR35385:SF2">
    <property type="entry name" value="PROTEIN B, PUTATIVE-RELATED"/>
    <property type="match status" value="1"/>
</dbReference>
<accession>A0A9W4SN67</accession>
<reference evidence="2" key="1">
    <citation type="submission" date="2022-08" db="EMBL/GenBank/DDBJ databases">
        <authorList>
            <person name="Kallberg Y."/>
            <person name="Tangrot J."/>
            <person name="Rosling A."/>
        </authorList>
    </citation>
    <scope>NUCLEOTIDE SEQUENCE</scope>
    <source>
        <strain evidence="2">Wild A</strain>
    </source>
</reference>
<evidence type="ECO:0000313" key="3">
    <source>
        <dbReference type="Proteomes" id="UP001153678"/>
    </source>
</evidence>
<proteinExistence type="predicted"/>
<dbReference type="AlphaFoldDB" id="A0A9W4SN67"/>
<evidence type="ECO:0000313" key="2">
    <source>
        <dbReference type="EMBL" id="CAI2175529.1"/>
    </source>
</evidence>
<dbReference type="EMBL" id="CAMKVN010001377">
    <property type="protein sequence ID" value="CAI2175529.1"/>
    <property type="molecule type" value="Genomic_DNA"/>
</dbReference>
<gene>
    <name evidence="2" type="ORF">FWILDA_LOCUS7139</name>
</gene>